<keyword evidence="4" id="KW-0961">Cell wall biogenesis/degradation</keyword>
<name>A0ABW6BUJ6_9BACT</name>
<dbReference type="GO" id="GO:0008745">
    <property type="term" value="F:N-acetylmuramoyl-L-alanine amidase activity"/>
    <property type="evidence" value="ECO:0007669"/>
    <property type="project" value="UniProtKB-EC"/>
</dbReference>
<keyword evidence="5" id="KW-0732">Signal</keyword>
<dbReference type="Gene3D" id="3.40.80.10">
    <property type="entry name" value="Peptidoglycan recognition protein-like"/>
    <property type="match status" value="1"/>
</dbReference>
<dbReference type="EMBL" id="JBHUOX010000006">
    <property type="protein sequence ID" value="MFD3000642.1"/>
    <property type="molecule type" value="Genomic_DNA"/>
</dbReference>
<evidence type="ECO:0000256" key="4">
    <source>
        <dbReference type="ARBA" id="ARBA00023316"/>
    </source>
</evidence>
<comment type="catalytic activity">
    <reaction evidence="1">
        <text>Hydrolyzes the link between N-acetylmuramoyl residues and L-amino acid residues in certain cell-wall glycopeptides.</text>
        <dbReference type="EC" id="3.5.1.28"/>
    </reaction>
</comment>
<dbReference type="PROSITE" id="PS51257">
    <property type="entry name" value="PROKAR_LIPOPROTEIN"/>
    <property type="match status" value="1"/>
</dbReference>
<evidence type="ECO:0000256" key="5">
    <source>
        <dbReference type="SAM" id="SignalP"/>
    </source>
</evidence>
<comment type="caution">
    <text evidence="7">The sequence shown here is derived from an EMBL/GenBank/DDBJ whole genome shotgun (WGS) entry which is preliminary data.</text>
</comment>
<reference evidence="8" key="1">
    <citation type="journal article" date="2019" name="Int. J. Syst. Evol. Microbiol.">
        <title>The Global Catalogue of Microorganisms (GCM) 10K type strain sequencing project: providing services to taxonomists for standard genome sequencing and annotation.</title>
        <authorList>
            <consortium name="The Broad Institute Genomics Platform"/>
            <consortium name="The Broad Institute Genome Sequencing Center for Infectious Disease"/>
            <person name="Wu L."/>
            <person name="Ma J."/>
        </authorList>
    </citation>
    <scope>NUCLEOTIDE SEQUENCE [LARGE SCALE GENOMIC DNA]</scope>
    <source>
        <strain evidence="8">KCTC 23984</strain>
    </source>
</reference>
<evidence type="ECO:0000256" key="1">
    <source>
        <dbReference type="ARBA" id="ARBA00001561"/>
    </source>
</evidence>
<dbReference type="SUPFAM" id="SSF55846">
    <property type="entry name" value="N-acetylmuramoyl-L-alanine amidase-like"/>
    <property type="match status" value="1"/>
</dbReference>
<dbReference type="PANTHER" id="PTHR30417">
    <property type="entry name" value="N-ACETYLMURAMOYL-L-ALANINE AMIDASE AMID"/>
    <property type="match status" value="1"/>
</dbReference>
<dbReference type="InterPro" id="IPR002502">
    <property type="entry name" value="Amidase_domain"/>
</dbReference>
<evidence type="ECO:0000313" key="7">
    <source>
        <dbReference type="EMBL" id="MFD3000642.1"/>
    </source>
</evidence>
<feature type="domain" description="N-acetylmuramoyl-L-alanine amidase" evidence="6">
    <location>
        <begin position="61"/>
        <end position="194"/>
    </location>
</feature>
<accession>A0ABW6BUJ6</accession>
<dbReference type="EC" id="3.5.1.28" evidence="2"/>
<feature type="chain" id="PRO_5045537443" description="N-acetylmuramoyl-L-alanine amidase" evidence="5">
    <location>
        <begin position="27"/>
        <end position="312"/>
    </location>
</feature>
<organism evidence="7 8">
    <name type="scientific">Pontibacter toksunensis</name>
    <dbReference type="NCBI Taxonomy" id="1332631"/>
    <lineage>
        <taxon>Bacteria</taxon>
        <taxon>Pseudomonadati</taxon>
        <taxon>Bacteroidota</taxon>
        <taxon>Cytophagia</taxon>
        <taxon>Cytophagales</taxon>
        <taxon>Hymenobacteraceae</taxon>
        <taxon>Pontibacter</taxon>
    </lineage>
</organism>
<dbReference type="SMART" id="SM00644">
    <property type="entry name" value="Ami_2"/>
    <property type="match status" value="1"/>
</dbReference>
<dbReference type="CDD" id="cd06583">
    <property type="entry name" value="PGRP"/>
    <property type="match status" value="1"/>
</dbReference>
<sequence>MRQNLPKVLFLLLAGLVAACSSNPYAATNRAHKKQVKAYTKALRSFPASNPEAETLQQGDYWVGTTNFSMRRPNYVVIHHTAQDSTGETLKTFTEPATQVSAHYVIGKDGKVYHMLHDYLRAWHAGAGKWGNNTDLNSSSIGIELDNNGAEPFTEAQINSLLKVLAILKKKHSIPAANFIGHSDIAPVRKVDPNQTFPWKRLADNGYGLWYDEGVLDDYFLHAAKLSQDTTAVDSTATADSMAMLDSANFVAPEFYPKHFNPQEALRIIGYDVQDMEAAIRAFKLHFIQTDITPVLTEQDKIVLYNLYKKYL</sequence>
<dbReference type="Pfam" id="PF01510">
    <property type="entry name" value="Amidase_2"/>
    <property type="match status" value="1"/>
</dbReference>
<evidence type="ECO:0000256" key="2">
    <source>
        <dbReference type="ARBA" id="ARBA00011901"/>
    </source>
</evidence>
<dbReference type="InterPro" id="IPR051206">
    <property type="entry name" value="NAMLAA_amidase_2"/>
</dbReference>
<dbReference type="InterPro" id="IPR036505">
    <property type="entry name" value="Amidase/PGRP_sf"/>
</dbReference>
<proteinExistence type="predicted"/>
<dbReference type="RefSeq" id="WP_377483878.1">
    <property type="nucleotide sequence ID" value="NZ_JBHUOX010000006.1"/>
</dbReference>
<dbReference type="Proteomes" id="UP001597641">
    <property type="component" value="Unassembled WGS sequence"/>
</dbReference>
<keyword evidence="8" id="KW-1185">Reference proteome</keyword>
<gene>
    <name evidence="7" type="ORF">ACFS7Z_09750</name>
</gene>
<evidence type="ECO:0000313" key="8">
    <source>
        <dbReference type="Proteomes" id="UP001597641"/>
    </source>
</evidence>
<dbReference type="InterPro" id="IPR036366">
    <property type="entry name" value="PGBDSf"/>
</dbReference>
<feature type="signal peptide" evidence="5">
    <location>
        <begin position="1"/>
        <end position="26"/>
    </location>
</feature>
<evidence type="ECO:0000259" key="6">
    <source>
        <dbReference type="SMART" id="SM00644"/>
    </source>
</evidence>
<protein>
    <recommendedName>
        <fullName evidence="2">N-acetylmuramoyl-L-alanine amidase</fullName>
        <ecNumber evidence="2">3.5.1.28</ecNumber>
    </recommendedName>
</protein>
<evidence type="ECO:0000256" key="3">
    <source>
        <dbReference type="ARBA" id="ARBA00022801"/>
    </source>
</evidence>
<dbReference type="Gene3D" id="1.10.101.10">
    <property type="entry name" value="PGBD-like superfamily/PGBD"/>
    <property type="match status" value="1"/>
</dbReference>
<dbReference type="PANTHER" id="PTHR30417:SF1">
    <property type="entry name" value="N-ACETYLMURAMOYL-L-ALANINE AMIDASE AMID"/>
    <property type="match status" value="1"/>
</dbReference>
<keyword evidence="3 7" id="KW-0378">Hydrolase</keyword>